<proteinExistence type="inferred from homology"/>
<evidence type="ECO:0000256" key="2">
    <source>
        <dbReference type="ARBA" id="ARBA00022723"/>
    </source>
</evidence>
<dbReference type="InterPro" id="IPR015517">
    <property type="entry name" value="dCMP_deaminase-rel"/>
</dbReference>
<dbReference type="PANTHER" id="PTHR11086:SF18">
    <property type="entry name" value="DEOXYCYTIDYLATE DEAMINASE"/>
    <property type="match status" value="1"/>
</dbReference>
<protein>
    <submittedName>
        <fullName evidence="6">Cytidine deaminase</fullName>
    </submittedName>
</protein>
<dbReference type="Gene3D" id="3.40.140.10">
    <property type="entry name" value="Cytidine Deaminase, domain 2"/>
    <property type="match status" value="1"/>
</dbReference>
<dbReference type="SUPFAM" id="SSF53927">
    <property type="entry name" value="Cytidine deaminase-like"/>
    <property type="match status" value="1"/>
</dbReference>
<dbReference type="GO" id="GO:0004132">
    <property type="term" value="F:dCMP deaminase activity"/>
    <property type="evidence" value="ECO:0007669"/>
    <property type="project" value="TreeGrafter"/>
</dbReference>
<comment type="caution">
    <text evidence="6">The sequence shown here is derived from an EMBL/GenBank/DDBJ whole genome shotgun (WGS) entry which is preliminary data.</text>
</comment>
<dbReference type="PROSITE" id="PS51747">
    <property type="entry name" value="CYT_DCMP_DEAMINASES_2"/>
    <property type="match status" value="1"/>
</dbReference>
<accession>A0A544CHZ0</accession>
<dbReference type="Pfam" id="PF00383">
    <property type="entry name" value="dCMP_cyt_deam_1"/>
    <property type="match status" value="1"/>
</dbReference>
<dbReference type="PANTHER" id="PTHR11086">
    <property type="entry name" value="DEOXYCYTIDYLATE DEAMINASE-RELATED"/>
    <property type="match status" value="1"/>
</dbReference>
<keyword evidence="2" id="KW-0479">Metal-binding</keyword>
<keyword evidence="3" id="KW-0378">Hydrolase</keyword>
<comment type="similarity">
    <text evidence="1">Belongs to the cytidine and deoxycytidylate deaminase family.</text>
</comment>
<evidence type="ECO:0000256" key="3">
    <source>
        <dbReference type="ARBA" id="ARBA00022801"/>
    </source>
</evidence>
<keyword evidence="4" id="KW-0862">Zinc</keyword>
<sequence length="551" mass="63446">MSGNTAKKILPLKKRSFSQDGSEKNAINTLSKRQSQELLIGLCGLIGAGMNSVRTCLEKELIHLGYEIEHIHLSSLIKKYFYPNEPILRGYKRYKRYQELGNKIRENYGPQILAEAAISEIARTQKEAQIAEGKENDKNWKFQKKVAYIIDQVKNPSEVELLRMVYQHNFYYIGVIRSETERKRNLRDESIEKHEVDELIHLDRKSNGDIGQQTEKAILDADFYIRNTQSHYANLSEKIKRFISLIHGVNGITPSLNEKGMFYAFTASLQSACLSRQVGASILDKEGNIIATGRNDVPKFKGGLYSYEDKDKDYRCIYKGAKCYNDVYKNKIKESIKDVISKELNLEHQKAQKYFSEDIIQEFKAENFMMKDVDFSKYEFEISEDLIDKIVDSIYKNSRLGSLIEFSRSIHAEMDAITSLARISGENTKGKILYTTTYPCHNCARHIVASGIEKVIYIEPYEKSLALELHDDSIIDNIDDAESKLVFTTFEGVAPRRYQKFFFSTADRKKDGIAVSKCSKYENHVDIQFLDSAQTFQVKIFSEFQEKIKAQ</sequence>
<name>A0A544CHZ0_VIBCL</name>
<dbReference type="AlphaFoldDB" id="A0A544CHZ0"/>
<dbReference type="RefSeq" id="WP_057563063.1">
    <property type="nucleotide sequence ID" value="NZ_CP184808.1"/>
</dbReference>
<evidence type="ECO:0000256" key="4">
    <source>
        <dbReference type="ARBA" id="ARBA00022833"/>
    </source>
</evidence>
<dbReference type="InterPro" id="IPR002125">
    <property type="entry name" value="CMP_dCMP_dom"/>
</dbReference>
<dbReference type="Proteomes" id="UP000319979">
    <property type="component" value="Unassembled WGS sequence"/>
</dbReference>
<dbReference type="PROSITE" id="PS00903">
    <property type="entry name" value="CYT_DCMP_DEAMINASES_1"/>
    <property type="match status" value="1"/>
</dbReference>
<evidence type="ECO:0000313" key="7">
    <source>
        <dbReference type="Proteomes" id="UP000319979"/>
    </source>
</evidence>
<dbReference type="GO" id="GO:0008270">
    <property type="term" value="F:zinc ion binding"/>
    <property type="evidence" value="ECO:0007669"/>
    <property type="project" value="InterPro"/>
</dbReference>
<evidence type="ECO:0000259" key="5">
    <source>
        <dbReference type="PROSITE" id="PS51747"/>
    </source>
</evidence>
<evidence type="ECO:0000256" key="1">
    <source>
        <dbReference type="ARBA" id="ARBA00006576"/>
    </source>
</evidence>
<gene>
    <name evidence="6" type="ORF">FLM02_00625</name>
</gene>
<dbReference type="InterPro" id="IPR016193">
    <property type="entry name" value="Cytidine_deaminase-like"/>
</dbReference>
<dbReference type="NCBIfam" id="NF041025">
    <property type="entry name" value="antiphage_deaminase"/>
    <property type="match status" value="1"/>
</dbReference>
<dbReference type="GO" id="GO:0005737">
    <property type="term" value="C:cytoplasm"/>
    <property type="evidence" value="ECO:0007669"/>
    <property type="project" value="TreeGrafter"/>
</dbReference>
<reference evidence="6 7" key="1">
    <citation type="submission" date="2019-07" db="EMBL/GenBank/DDBJ databases">
        <title>Phenotypic and genotypic antimicrobial resistance traits of Vibrio cholerae non-O1/non-O139 isolated from a large Austrian lake frequently associated with cases of infection.</title>
        <authorList>
            <person name="Lepuschitz S."/>
            <person name="Baron S."/>
            <person name="Larvor E."/>
            <person name="Granier S."/>
            <person name="Pretzer C."/>
            <person name="Mach R.L."/>
            <person name="Farnleitner A.H."/>
            <person name="Ruppitsch W."/>
            <person name="Pleininger S."/>
            <person name="Indra A."/>
            <person name="Kirschner A.K.T."/>
        </authorList>
    </citation>
    <scope>NUCLEOTIDE SEQUENCE [LARGE SCALE GENOMIC DNA]</scope>
    <source>
        <strain evidence="6 7">A12JL36W90</strain>
    </source>
</reference>
<dbReference type="EMBL" id="VIOS01000003">
    <property type="protein sequence ID" value="TQP18214.1"/>
    <property type="molecule type" value="Genomic_DNA"/>
</dbReference>
<dbReference type="Gene3D" id="3.40.50.300">
    <property type="entry name" value="P-loop containing nucleotide triphosphate hydrolases"/>
    <property type="match status" value="1"/>
</dbReference>
<evidence type="ECO:0000313" key="6">
    <source>
        <dbReference type="EMBL" id="TQP18214.1"/>
    </source>
</evidence>
<dbReference type="InterPro" id="IPR016192">
    <property type="entry name" value="APOBEC/CMP_deaminase_Zn-bd"/>
</dbReference>
<feature type="domain" description="CMP/dCMP-type deaminase" evidence="5">
    <location>
        <begin position="255"/>
        <end position="468"/>
    </location>
</feature>
<dbReference type="InterPro" id="IPR027417">
    <property type="entry name" value="P-loop_NTPase"/>
</dbReference>
<organism evidence="6 7">
    <name type="scientific">Vibrio cholerae</name>
    <dbReference type="NCBI Taxonomy" id="666"/>
    <lineage>
        <taxon>Bacteria</taxon>
        <taxon>Pseudomonadati</taxon>
        <taxon>Pseudomonadota</taxon>
        <taxon>Gammaproteobacteria</taxon>
        <taxon>Vibrionales</taxon>
        <taxon>Vibrionaceae</taxon>
        <taxon>Vibrio</taxon>
    </lineage>
</organism>